<dbReference type="PANTHER" id="PTHR34512">
    <property type="entry name" value="CELL SURFACE PROTEIN"/>
    <property type="match status" value="1"/>
</dbReference>
<dbReference type="Gene3D" id="2.130.10.10">
    <property type="entry name" value="YVTN repeat-like/Quinoprotein amine dehydrogenase"/>
    <property type="match status" value="1"/>
</dbReference>
<evidence type="ECO:0000313" key="3">
    <source>
        <dbReference type="Proteomes" id="UP001206206"/>
    </source>
</evidence>
<dbReference type="Pfam" id="PF13360">
    <property type="entry name" value="PQQ_2"/>
    <property type="match status" value="1"/>
</dbReference>
<dbReference type="Gene3D" id="2.40.128.630">
    <property type="match status" value="1"/>
</dbReference>
<protein>
    <submittedName>
        <fullName evidence="2">PQQ-like beta-propeller repeat protein</fullName>
    </submittedName>
</protein>
<keyword evidence="3" id="KW-1185">Reference proteome</keyword>
<proteinExistence type="predicted"/>
<sequence length="370" mass="38678">MWFSGDDVVKQTPTGVTAYDLASGQQHWTVPSPEGGTCDAANDIVNNKVAVQYGTHCENLMVVDASTGKLAWNKPLGFPDGTLTDYTDMAISGDVVAVTADQRTVSFQASTGKPLWHSNDGSDAHDKGFAGGSQMVEVYYNGGDQEKNNHVSLIDPMTGKPKWTWDAPAGTEVVSVISVNPVVVGIGAGNTLITDVWDVDGGRLAGKVSLGGGGSEGKYAIHCPANQMTPCNNVVVSGNTLYMATSEHSGSSAGTTNNEIAAFDLSSGSSKWLSKSADAPMQLVSADGNSVIAYQKSSFEKAGKVIKVDPSSGALSTYTTFDDSTAQQEGDLDSAGLDDSDFGWHNNILAISVSQVYSGNTEKYLVGALH</sequence>
<organism evidence="2 3">
    <name type="scientific">Streptantibioticus rubrisoli</name>
    <dbReference type="NCBI Taxonomy" id="1387313"/>
    <lineage>
        <taxon>Bacteria</taxon>
        <taxon>Bacillati</taxon>
        <taxon>Actinomycetota</taxon>
        <taxon>Actinomycetes</taxon>
        <taxon>Kitasatosporales</taxon>
        <taxon>Streptomycetaceae</taxon>
        <taxon>Streptantibioticus</taxon>
    </lineage>
</organism>
<dbReference type="InterPro" id="IPR011047">
    <property type="entry name" value="Quinoprotein_ADH-like_sf"/>
</dbReference>
<dbReference type="InterPro" id="IPR015943">
    <property type="entry name" value="WD40/YVTN_repeat-like_dom_sf"/>
</dbReference>
<dbReference type="EMBL" id="JANFNH010000006">
    <property type="protein sequence ID" value="MCQ4042239.1"/>
    <property type="molecule type" value="Genomic_DNA"/>
</dbReference>
<gene>
    <name evidence="2" type="ORF">NON19_09365</name>
</gene>
<name>A0ABT1PA57_9ACTN</name>
<feature type="domain" description="Pyrrolo-quinoline quinone repeat" evidence="1">
    <location>
        <begin position="16"/>
        <end position="165"/>
    </location>
</feature>
<dbReference type="SUPFAM" id="SSF50998">
    <property type="entry name" value="Quinoprotein alcohol dehydrogenase-like"/>
    <property type="match status" value="1"/>
</dbReference>
<dbReference type="PANTHER" id="PTHR34512:SF30">
    <property type="entry name" value="OUTER MEMBRANE PROTEIN ASSEMBLY FACTOR BAMB"/>
    <property type="match status" value="1"/>
</dbReference>
<accession>A0ABT1PA57</accession>
<evidence type="ECO:0000259" key="1">
    <source>
        <dbReference type="Pfam" id="PF13360"/>
    </source>
</evidence>
<comment type="caution">
    <text evidence="2">The sequence shown here is derived from an EMBL/GenBank/DDBJ whole genome shotgun (WGS) entry which is preliminary data.</text>
</comment>
<evidence type="ECO:0000313" key="2">
    <source>
        <dbReference type="EMBL" id="MCQ4042239.1"/>
    </source>
</evidence>
<dbReference type="Proteomes" id="UP001206206">
    <property type="component" value="Unassembled WGS sequence"/>
</dbReference>
<dbReference type="InterPro" id="IPR002372">
    <property type="entry name" value="PQQ_rpt_dom"/>
</dbReference>
<reference evidence="2 3" key="1">
    <citation type="submission" date="2022-06" db="EMBL/GenBank/DDBJ databases">
        <title>Draft genome sequence of type strain Streptomyces rubrisoli DSM 42083.</title>
        <authorList>
            <person name="Duangmal K."/>
            <person name="Klaysubun C."/>
        </authorList>
    </citation>
    <scope>NUCLEOTIDE SEQUENCE [LARGE SCALE GENOMIC DNA]</scope>
    <source>
        <strain evidence="2 3">DSM 42083</strain>
    </source>
</reference>